<comment type="similarity">
    <text evidence="2 9">Belongs to the cytochrome P450 family.</text>
</comment>
<dbReference type="FunFam" id="1.10.630.10:FF:000126">
    <property type="entry name" value="Predicted protein"/>
    <property type="match status" value="1"/>
</dbReference>
<keyword evidence="10" id="KW-1133">Transmembrane helix</keyword>
<organism evidence="11 12">
    <name type="scientific">Theobroma cacao</name>
    <name type="common">Cacao</name>
    <name type="synonym">Cocoa</name>
    <dbReference type="NCBI Taxonomy" id="3641"/>
    <lineage>
        <taxon>Eukaryota</taxon>
        <taxon>Viridiplantae</taxon>
        <taxon>Streptophyta</taxon>
        <taxon>Embryophyta</taxon>
        <taxon>Tracheophyta</taxon>
        <taxon>Spermatophyta</taxon>
        <taxon>Magnoliopsida</taxon>
        <taxon>eudicotyledons</taxon>
        <taxon>Gunneridae</taxon>
        <taxon>Pentapetalae</taxon>
        <taxon>rosids</taxon>
        <taxon>malvids</taxon>
        <taxon>Malvales</taxon>
        <taxon>Malvaceae</taxon>
        <taxon>Byttnerioideae</taxon>
        <taxon>Theobroma</taxon>
    </lineage>
</organism>
<evidence type="ECO:0000256" key="9">
    <source>
        <dbReference type="RuleBase" id="RU000461"/>
    </source>
</evidence>
<dbReference type="HOGENOM" id="CLU_001570_4_1_1"/>
<dbReference type="InterPro" id="IPR002403">
    <property type="entry name" value="Cyt_P450_E_grp-IV"/>
</dbReference>
<dbReference type="eggNOG" id="KOG0156">
    <property type="taxonomic scope" value="Eukaryota"/>
</dbReference>
<gene>
    <name evidence="11" type="ORF">TCM_014499</name>
</gene>
<dbReference type="AlphaFoldDB" id="A0A061FYF7"/>
<dbReference type="STRING" id="3641.A0A061FYF7"/>
<dbReference type="GO" id="GO:0016491">
    <property type="term" value="F:oxidoreductase activity"/>
    <property type="evidence" value="ECO:0000318"/>
    <property type="project" value="GO_Central"/>
</dbReference>
<dbReference type="EMBL" id="CM001881">
    <property type="protein sequence ID" value="EOY22281.1"/>
    <property type="molecule type" value="Genomic_DNA"/>
</dbReference>
<evidence type="ECO:0000313" key="11">
    <source>
        <dbReference type="EMBL" id="EOY22281.1"/>
    </source>
</evidence>
<dbReference type="InterPro" id="IPR001128">
    <property type="entry name" value="Cyt_P450"/>
</dbReference>
<dbReference type="GO" id="GO:0005506">
    <property type="term" value="F:iron ion binding"/>
    <property type="evidence" value="ECO:0007669"/>
    <property type="project" value="InterPro"/>
</dbReference>
<comment type="cofactor">
    <cofactor evidence="1 8">
        <name>heme</name>
        <dbReference type="ChEBI" id="CHEBI:30413"/>
    </cofactor>
</comment>
<accession>A0A061FYF7</accession>
<dbReference type="Proteomes" id="UP000026915">
    <property type="component" value="Chromosome 3"/>
</dbReference>
<reference evidence="11 12" key="1">
    <citation type="journal article" date="2013" name="Genome Biol.">
        <title>The genome sequence of the most widely cultivated cacao type and its use to identify candidate genes regulating pod color.</title>
        <authorList>
            <person name="Motamayor J.C."/>
            <person name="Mockaitis K."/>
            <person name="Schmutz J."/>
            <person name="Haiminen N."/>
            <person name="Iii D.L."/>
            <person name="Cornejo O."/>
            <person name="Findley S.D."/>
            <person name="Zheng P."/>
            <person name="Utro F."/>
            <person name="Royaert S."/>
            <person name="Saski C."/>
            <person name="Jenkins J."/>
            <person name="Podicheti R."/>
            <person name="Zhao M."/>
            <person name="Scheffler B.E."/>
            <person name="Stack J.C."/>
            <person name="Feltus F.A."/>
            <person name="Mustiga G.M."/>
            <person name="Amores F."/>
            <person name="Phillips W."/>
            <person name="Marelli J.P."/>
            <person name="May G.D."/>
            <person name="Shapiro H."/>
            <person name="Ma J."/>
            <person name="Bustamante C.D."/>
            <person name="Schnell R.J."/>
            <person name="Main D."/>
            <person name="Gilbert D."/>
            <person name="Parida L."/>
            <person name="Kuhn D.N."/>
        </authorList>
    </citation>
    <scope>NUCLEOTIDE SEQUENCE [LARGE SCALE GENOMIC DNA]</scope>
    <source>
        <strain evidence="12">cv. Matina 1-6</strain>
    </source>
</reference>
<evidence type="ECO:0000256" key="3">
    <source>
        <dbReference type="ARBA" id="ARBA00022617"/>
    </source>
</evidence>
<dbReference type="PROSITE" id="PS00086">
    <property type="entry name" value="CYTOCHROME_P450"/>
    <property type="match status" value="1"/>
</dbReference>
<dbReference type="SUPFAM" id="SSF48264">
    <property type="entry name" value="Cytochrome P450"/>
    <property type="match status" value="2"/>
</dbReference>
<dbReference type="GO" id="GO:0020037">
    <property type="term" value="F:heme binding"/>
    <property type="evidence" value="ECO:0007669"/>
    <property type="project" value="InterPro"/>
</dbReference>
<dbReference type="PANTHER" id="PTHR47955">
    <property type="entry name" value="CYTOCHROME P450 FAMILY 71 PROTEIN"/>
    <property type="match status" value="1"/>
</dbReference>
<protein>
    <submittedName>
        <fullName evidence="11">Cytochrome P450, family 71, subfamily A, polypeptide 24</fullName>
    </submittedName>
</protein>
<evidence type="ECO:0000256" key="1">
    <source>
        <dbReference type="ARBA" id="ARBA00001971"/>
    </source>
</evidence>
<keyword evidence="5 9" id="KW-0560">Oxidoreductase</keyword>
<dbReference type="PRINTS" id="PR00465">
    <property type="entry name" value="EP450IV"/>
</dbReference>
<feature type="binding site" description="axial binding residue" evidence="8">
    <location>
        <position position="361"/>
    </location>
    <ligand>
        <name>heme</name>
        <dbReference type="ChEBI" id="CHEBI:30413"/>
    </ligand>
    <ligandPart>
        <name>Fe</name>
        <dbReference type="ChEBI" id="CHEBI:18248"/>
    </ligandPart>
</feature>
<dbReference type="GO" id="GO:0016705">
    <property type="term" value="F:oxidoreductase activity, acting on paired donors, with incorporation or reduction of molecular oxygen"/>
    <property type="evidence" value="ECO:0007669"/>
    <property type="project" value="InterPro"/>
</dbReference>
<evidence type="ECO:0000313" key="12">
    <source>
        <dbReference type="Proteomes" id="UP000026915"/>
    </source>
</evidence>
<keyword evidence="6 8" id="KW-0408">Iron</keyword>
<dbReference type="GO" id="GO:0004497">
    <property type="term" value="F:monooxygenase activity"/>
    <property type="evidence" value="ECO:0007669"/>
    <property type="project" value="UniProtKB-KW"/>
</dbReference>
<evidence type="ECO:0000256" key="7">
    <source>
        <dbReference type="ARBA" id="ARBA00023033"/>
    </source>
</evidence>
<dbReference type="Gramene" id="EOY22281">
    <property type="protein sequence ID" value="EOY22281"/>
    <property type="gene ID" value="TCM_014499"/>
</dbReference>
<dbReference type="Pfam" id="PF00067">
    <property type="entry name" value="p450"/>
    <property type="match status" value="3"/>
</dbReference>
<dbReference type="InParanoid" id="A0A061FYF7"/>
<feature type="transmembrane region" description="Helical" evidence="10">
    <location>
        <begin position="12"/>
        <end position="32"/>
    </location>
</feature>
<keyword evidence="10" id="KW-0472">Membrane</keyword>
<evidence type="ECO:0000256" key="4">
    <source>
        <dbReference type="ARBA" id="ARBA00022723"/>
    </source>
</evidence>
<dbReference type="PANTHER" id="PTHR47955:SF15">
    <property type="entry name" value="CYTOCHROME P450 71A2-LIKE"/>
    <property type="match status" value="1"/>
</dbReference>
<keyword evidence="10" id="KW-0812">Transmembrane</keyword>
<dbReference type="Gene3D" id="1.10.630.10">
    <property type="entry name" value="Cytochrome P450"/>
    <property type="match status" value="3"/>
</dbReference>
<evidence type="ECO:0000256" key="2">
    <source>
        <dbReference type="ARBA" id="ARBA00010617"/>
    </source>
</evidence>
<keyword evidence="3 8" id="KW-0349">Heme</keyword>
<keyword evidence="7 9" id="KW-0503">Monooxygenase</keyword>
<dbReference type="OMA" id="LPINITC"/>
<proteinExistence type="inferred from homology"/>
<evidence type="ECO:0000256" key="8">
    <source>
        <dbReference type="PIRSR" id="PIRSR602403-1"/>
    </source>
</evidence>
<keyword evidence="4 8" id="KW-0479">Metal-binding</keyword>
<sequence length="625" mass="71099">MNHNLVANMFHYFCINVLPFLLFVIFLVKWLLASPSTANKSLPPSPPKLPILGNLHQLGRHPHRSLRSIAQRYGPDFMLLYFSSIPALIVSSADAARTIMKTHDVIFSDRPQIGAAKKLLNQDMSTAKKLLNQDTKYWRQLRSICRLQLLKTRGVAFGRKYSGDGVGKNVPVDAWGVDEVVGHFQNWGFYPAACLDKPCQWAKLRFYMISFKIRFLYDLFSGGTDTTDRVLEWAMTELLRHPRVMKILQNEVREIGSGKPNITEDDINRMDYLKAVIKETLRLHPPLLLLVPRGSTQDVNIKGYDIEERKLVIVNAWAIGRDPVHWNEPEEFRPERFLNNPIGFKGNDFQYTPFGDGRRGCPGMAFAMAMNEIILVNQVHKFDWSLPGGTTGEDLDMTETTGIAIHRKDTFAAGTDTTNTVLEWAMTELLRHPKIVKELQKQAVSKETLRLHPPVALLVPRISTKNVKIKGSDIEGGTQVIINAWAIGRDTKSWDKREEYLPDRFLEHSIDFKGHHLQLIPFGSGRTSCPVILFAMKINELSPNLVHKFDWSLPGGANEKDLDMSETFSITTHRKLISSRLSYLLSTIKDENHKTLISQNIVTRFWTKDYEIKTTNNIGGSKALK</sequence>
<dbReference type="PRINTS" id="PR00385">
    <property type="entry name" value="P450"/>
</dbReference>
<keyword evidence="12" id="KW-1185">Reference proteome</keyword>
<evidence type="ECO:0000256" key="6">
    <source>
        <dbReference type="ARBA" id="ARBA00023004"/>
    </source>
</evidence>
<name>A0A061FYF7_THECC</name>
<evidence type="ECO:0000256" key="5">
    <source>
        <dbReference type="ARBA" id="ARBA00023002"/>
    </source>
</evidence>
<dbReference type="InterPro" id="IPR017972">
    <property type="entry name" value="Cyt_P450_CS"/>
</dbReference>
<dbReference type="InterPro" id="IPR036396">
    <property type="entry name" value="Cyt_P450_sf"/>
</dbReference>
<evidence type="ECO:0000256" key="10">
    <source>
        <dbReference type="SAM" id="Phobius"/>
    </source>
</evidence>